<dbReference type="GO" id="GO:0005811">
    <property type="term" value="C:lipid droplet"/>
    <property type="evidence" value="ECO:0007669"/>
    <property type="project" value="TreeGrafter"/>
</dbReference>
<dbReference type="GO" id="GO:0005840">
    <property type="term" value="C:ribosome"/>
    <property type="evidence" value="ECO:0007669"/>
    <property type="project" value="UniProtKB-KW"/>
</dbReference>
<sequence length="102" mass="11615">MLALGKTGIKTTIVCPYFINTGMFDGCKTKWPHLLRFLDSDYAAEKIVSAIQREQVLLLMPRSMYLLCVMKSILPVKMGILLGDYIGAFQLMDHFRGRVKKD</sequence>
<keyword evidence="1" id="KW-0689">Ribosomal protein</keyword>
<protein>
    <submittedName>
        <fullName evidence="1">39S ribosomal protein L53, mitochondrial</fullName>
    </submittedName>
</protein>
<reference evidence="1 2" key="1">
    <citation type="submission" date="2019-04" db="EMBL/GenBank/DDBJ databases">
        <title>Draft genome of the big-headed turtle Platysternon megacephalum.</title>
        <authorList>
            <person name="Gong S."/>
        </authorList>
    </citation>
    <scope>NUCLEOTIDE SEQUENCE [LARGE SCALE GENOMIC DNA]</scope>
    <source>
        <strain evidence="1">DO16091913</strain>
        <tissue evidence="1">Muscle</tissue>
    </source>
</reference>
<comment type="caution">
    <text evidence="1">The sequence shown here is derived from an EMBL/GenBank/DDBJ whole genome shotgun (WGS) entry which is preliminary data.</text>
</comment>
<dbReference type="OrthoDB" id="10253736at2759"/>
<accession>A0A4D9EWC1</accession>
<dbReference type="InterPro" id="IPR036291">
    <property type="entry name" value="NAD(P)-bd_dom_sf"/>
</dbReference>
<dbReference type="EMBL" id="QXTE01000033">
    <property type="protein sequence ID" value="TFK11368.1"/>
    <property type="molecule type" value="Genomic_DNA"/>
</dbReference>
<keyword evidence="2" id="KW-1185">Reference proteome</keyword>
<reference evidence="1 2" key="2">
    <citation type="submission" date="2019-04" db="EMBL/GenBank/DDBJ databases">
        <title>The genome sequence of big-headed turtle.</title>
        <authorList>
            <person name="Gong S."/>
        </authorList>
    </citation>
    <scope>NUCLEOTIDE SEQUENCE [LARGE SCALE GENOMIC DNA]</scope>
    <source>
        <strain evidence="1">DO16091913</strain>
        <tissue evidence="1">Muscle</tissue>
    </source>
</reference>
<organism evidence="1 2">
    <name type="scientific">Platysternon megacephalum</name>
    <name type="common">big-headed turtle</name>
    <dbReference type="NCBI Taxonomy" id="55544"/>
    <lineage>
        <taxon>Eukaryota</taxon>
        <taxon>Metazoa</taxon>
        <taxon>Chordata</taxon>
        <taxon>Craniata</taxon>
        <taxon>Vertebrata</taxon>
        <taxon>Euteleostomi</taxon>
        <taxon>Archelosauria</taxon>
        <taxon>Testudinata</taxon>
        <taxon>Testudines</taxon>
        <taxon>Cryptodira</taxon>
        <taxon>Durocryptodira</taxon>
        <taxon>Testudinoidea</taxon>
        <taxon>Platysternidae</taxon>
        <taxon>Platysternon</taxon>
    </lineage>
</organism>
<dbReference type="PANTHER" id="PTHR24322">
    <property type="entry name" value="PKSB"/>
    <property type="match status" value="1"/>
</dbReference>
<dbReference type="AlphaFoldDB" id="A0A4D9EWC1"/>
<dbReference type="PANTHER" id="PTHR24322:SF753">
    <property type="entry name" value="SHORT CHAIN DEHYDROGENASE_REDUCTASE FAMILY 16C, MEMBER 5"/>
    <property type="match status" value="1"/>
</dbReference>
<proteinExistence type="predicted"/>
<dbReference type="STRING" id="55544.A0A4D9EWC1"/>
<dbReference type="SUPFAM" id="SSF51735">
    <property type="entry name" value="NAD(P)-binding Rossmann-fold domains"/>
    <property type="match status" value="1"/>
</dbReference>
<dbReference type="Proteomes" id="UP000297703">
    <property type="component" value="Unassembled WGS sequence"/>
</dbReference>
<evidence type="ECO:0000313" key="1">
    <source>
        <dbReference type="EMBL" id="TFK11368.1"/>
    </source>
</evidence>
<keyword evidence="1" id="KW-0687">Ribonucleoprotein</keyword>
<dbReference type="GO" id="GO:0016616">
    <property type="term" value="F:oxidoreductase activity, acting on the CH-OH group of donors, NAD or NADP as acceptor"/>
    <property type="evidence" value="ECO:0007669"/>
    <property type="project" value="TreeGrafter"/>
</dbReference>
<evidence type="ECO:0000313" key="2">
    <source>
        <dbReference type="Proteomes" id="UP000297703"/>
    </source>
</evidence>
<gene>
    <name evidence="1" type="ORF">DR999_PMT05426</name>
</gene>
<dbReference type="Gene3D" id="3.40.50.720">
    <property type="entry name" value="NAD(P)-binding Rossmann-like Domain"/>
    <property type="match status" value="1"/>
</dbReference>
<name>A0A4D9EWC1_9SAUR</name>